<evidence type="ECO:0000313" key="2">
    <source>
        <dbReference type="Proteomes" id="UP001242313"/>
    </source>
</evidence>
<name>A0ABU0FSJ6_9BACI</name>
<proteinExistence type="predicted"/>
<keyword evidence="2" id="KW-1185">Reference proteome</keyword>
<accession>A0ABU0FSJ6</accession>
<gene>
    <name evidence="1" type="ORF">J2S25_000523</name>
</gene>
<reference evidence="1 2" key="1">
    <citation type="submission" date="2023-07" db="EMBL/GenBank/DDBJ databases">
        <title>Genomic Encyclopedia of Type Strains, Phase IV (KMG-IV): sequencing the most valuable type-strain genomes for metagenomic binning, comparative biology and taxonomic classification.</title>
        <authorList>
            <person name="Goeker M."/>
        </authorList>
    </citation>
    <scope>NUCLEOTIDE SEQUENCE [LARGE SCALE GENOMIC DNA]</scope>
    <source>
        <strain evidence="1 2">DSM 19598</strain>
    </source>
</reference>
<comment type="caution">
    <text evidence="1">The sequence shown here is derived from an EMBL/GenBank/DDBJ whole genome shotgun (WGS) entry which is preliminary data.</text>
</comment>
<dbReference type="Proteomes" id="UP001242313">
    <property type="component" value="Unassembled WGS sequence"/>
</dbReference>
<protein>
    <submittedName>
        <fullName evidence="1">Uncharacterized protein</fullName>
    </submittedName>
</protein>
<evidence type="ECO:0000313" key="1">
    <source>
        <dbReference type="EMBL" id="MDQ0412343.1"/>
    </source>
</evidence>
<organism evidence="1 2">
    <name type="scientific">Mesobacillus stamsii</name>
    <dbReference type="NCBI Taxonomy" id="225347"/>
    <lineage>
        <taxon>Bacteria</taxon>
        <taxon>Bacillati</taxon>
        <taxon>Bacillota</taxon>
        <taxon>Bacilli</taxon>
        <taxon>Bacillales</taxon>
        <taxon>Bacillaceae</taxon>
        <taxon>Mesobacillus</taxon>
    </lineage>
</organism>
<dbReference type="EMBL" id="JAUSUN010000002">
    <property type="protein sequence ID" value="MDQ0412343.1"/>
    <property type="molecule type" value="Genomic_DNA"/>
</dbReference>
<sequence>MRNHSKEWKRMLDMQAEYSGQPELRLDYCAQVE</sequence>